<name>A0A2P7TZX5_9NEIS</name>
<comment type="catalytic activity">
    <reaction evidence="1 4">
        <text>3-dehydroquinate = 3-dehydroshikimate + H2O</text>
        <dbReference type="Rhea" id="RHEA:21096"/>
        <dbReference type="ChEBI" id="CHEBI:15377"/>
        <dbReference type="ChEBI" id="CHEBI:16630"/>
        <dbReference type="ChEBI" id="CHEBI:32364"/>
        <dbReference type="EC" id="4.2.1.10"/>
    </reaction>
</comment>
<reference evidence="5 6" key="1">
    <citation type="submission" date="2018-03" db="EMBL/GenBank/DDBJ databases">
        <title>Neisseria weixii sp. nov., isolated from the intestinal contents of Tibetan Plateau pika (Ochotona curzoniae) in Yushu, Qinghai Province, China.</title>
        <authorList>
            <person name="Gui Z."/>
        </authorList>
    </citation>
    <scope>NUCLEOTIDE SEQUENCE [LARGE SCALE GENOMIC DNA]</scope>
    <source>
        <strain evidence="5 6">ATCC 51483</strain>
    </source>
</reference>
<feature type="binding site" evidence="4">
    <location>
        <position position="82"/>
    </location>
    <ligand>
        <name>3-dehydroquinate</name>
        <dbReference type="ChEBI" id="CHEBI:32364"/>
    </ligand>
</feature>
<dbReference type="Pfam" id="PF01487">
    <property type="entry name" value="DHquinase_I"/>
    <property type="match status" value="1"/>
</dbReference>
<comment type="similarity">
    <text evidence="4">Belongs to the type-I 3-dehydroquinase family.</text>
</comment>
<dbReference type="HAMAP" id="MF_00214">
    <property type="entry name" value="AroD"/>
    <property type="match status" value="1"/>
</dbReference>
<evidence type="ECO:0000313" key="5">
    <source>
        <dbReference type="EMBL" id="PSJ80193.1"/>
    </source>
</evidence>
<feature type="binding site" evidence="4">
    <location>
        <position position="231"/>
    </location>
    <ligand>
        <name>3-dehydroquinate</name>
        <dbReference type="ChEBI" id="CHEBI:32364"/>
    </ligand>
</feature>
<proteinExistence type="inferred from homology"/>
<dbReference type="FunFam" id="3.20.20.70:FF:000047">
    <property type="entry name" value="3-dehydroquinate dehydratase"/>
    <property type="match status" value="1"/>
</dbReference>
<dbReference type="Proteomes" id="UP000241868">
    <property type="component" value="Unassembled WGS sequence"/>
</dbReference>
<evidence type="ECO:0000313" key="6">
    <source>
        <dbReference type="Proteomes" id="UP000241868"/>
    </source>
</evidence>
<accession>A0A2P7TZX5</accession>
<dbReference type="GO" id="GO:0008652">
    <property type="term" value="P:amino acid biosynthetic process"/>
    <property type="evidence" value="ECO:0007669"/>
    <property type="project" value="UniProtKB-KW"/>
</dbReference>
<feature type="binding site" evidence="4">
    <location>
        <begin position="46"/>
        <end position="48"/>
    </location>
    <ligand>
        <name>3-dehydroquinate</name>
        <dbReference type="ChEBI" id="CHEBI:32364"/>
    </ligand>
</feature>
<dbReference type="RefSeq" id="WP_106741810.1">
    <property type="nucleotide sequence ID" value="NZ_PXYY01000043.1"/>
</dbReference>
<dbReference type="CDD" id="cd00502">
    <property type="entry name" value="DHQase_I"/>
    <property type="match status" value="1"/>
</dbReference>
<comment type="caution">
    <text evidence="5">The sequence shown here is derived from an EMBL/GenBank/DDBJ whole genome shotgun (WGS) entry which is preliminary data.</text>
</comment>
<evidence type="ECO:0000256" key="4">
    <source>
        <dbReference type="HAMAP-Rule" id="MF_00214"/>
    </source>
</evidence>
<dbReference type="GO" id="GO:0009073">
    <property type="term" value="P:aromatic amino acid family biosynthetic process"/>
    <property type="evidence" value="ECO:0007669"/>
    <property type="project" value="UniProtKB-KW"/>
</dbReference>
<keyword evidence="6" id="KW-1185">Reference proteome</keyword>
<comment type="pathway">
    <text evidence="4">Metabolic intermediate biosynthesis; chorismate biosynthesis; chorismate from D-erythrose 4-phosphate and phosphoenolpyruvate: step 3/7.</text>
</comment>
<organism evidence="5 6">
    <name type="scientific">Neisseria iguanae</name>
    <dbReference type="NCBI Taxonomy" id="90242"/>
    <lineage>
        <taxon>Bacteria</taxon>
        <taxon>Pseudomonadati</taxon>
        <taxon>Pseudomonadota</taxon>
        <taxon>Betaproteobacteria</taxon>
        <taxon>Neisseriales</taxon>
        <taxon>Neisseriaceae</taxon>
        <taxon>Neisseria</taxon>
    </lineage>
</organism>
<dbReference type="EMBL" id="PXYY01000043">
    <property type="protein sequence ID" value="PSJ80193.1"/>
    <property type="molecule type" value="Genomic_DNA"/>
</dbReference>
<comment type="subunit">
    <text evidence="4">Homodimer.</text>
</comment>
<evidence type="ECO:0000256" key="1">
    <source>
        <dbReference type="ARBA" id="ARBA00001864"/>
    </source>
</evidence>
<feature type="active site" description="Proton donor/acceptor" evidence="4">
    <location>
        <position position="143"/>
    </location>
</feature>
<dbReference type="PANTHER" id="PTHR43699:SF1">
    <property type="entry name" value="3-DEHYDROQUINATE DEHYDRATASE"/>
    <property type="match status" value="1"/>
</dbReference>
<feature type="binding site" evidence="4">
    <location>
        <position position="212"/>
    </location>
    <ligand>
        <name>3-dehydroquinate</name>
        <dbReference type="ChEBI" id="CHEBI:32364"/>
    </ligand>
</feature>
<gene>
    <name evidence="4" type="primary">aroD</name>
    <name evidence="5" type="ORF">C7N83_07745</name>
</gene>
<sequence length="249" mass="26418">MNTVQIKNVTLGAGSPKIAVPLVAENPDGLQKAISALDGLSFDIMEFRVDFLDIANNADAVLAQTAKVREILPDTPLLFTFRRVAEGGECPCGDDYYFSLIHRAIKSGLVDIIDIELFAGDEKVQAAVQAAKAKGVVALLCNHDFDQTPPKNEITGRLKKMESLGADICKIAVMPQSAADVLTLLDATQEVFQTAKQPIVTMSMGKLGIISRLAGQTFGSAMTFGAAAKASAPGQVGANDLRRILDTLA</sequence>
<evidence type="ECO:0000256" key="2">
    <source>
        <dbReference type="ARBA" id="ARBA00023239"/>
    </source>
</evidence>
<evidence type="ECO:0000256" key="3">
    <source>
        <dbReference type="ARBA" id="ARBA00023270"/>
    </source>
</evidence>
<dbReference type="GO" id="GO:0009423">
    <property type="term" value="P:chorismate biosynthetic process"/>
    <property type="evidence" value="ECO:0007669"/>
    <property type="project" value="UniProtKB-UniRule"/>
</dbReference>
<dbReference type="GO" id="GO:0003855">
    <property type="term" value="F:3-dehydroquinate dehydratase activity"/>
    <property type="evidence" value="ECO:0007669"/>
    <property type="project" value="UniProtKB-UniRule"/>
</dbReference>
<protein>
    <recommendedName>
        <fullName evidence="4">3-dehydroquinate dehydratase</fullName>
        <shortName evidence="4">3-dehydroquinase</shortName>
        <ecNumber evidence="4">4.2.1.10</ecNumber>
    </recommendedName>
    <alternativeName>
        <fullName evidence="4">Type I DHQase</fullName>
    </alternativeName>
    <alternativeName>
        <fullName evidence="4">Type I dehydroquinase</fullName>
        <shortName evidence="4">DHQ1</shortName>
    </alternativeName>
</protein>
<keyword evidence="3 4" id="KW-0704">Schiff base</keyword>
<dbReference type="InterPro" id="IPR001381">
    <property type="entry name" value="DHquinase_I"/>
</dbReference>
<keyword evidence="4" id="KW-0028">Amino-acid biosynthesis</keyword>
<dbReference type="OrthoDB" id="9813659at2"/>
<feature type="active site" description="Schiff-base intermediate with substrate" evidence="4">
    <location>
        <position position="170"/>
    </location>
</feature>
<feature type="binding site" evidence="4">
    <location>
        <position position="235"/>
    </location>
    <ligand>
        <name>3-dehydroquinate</name>
        <dbReference type="ChEBI" id="CHEBI:32364"/>
    </ligand>
</feature>
<dbReference type="InterPro" id="IPR013785">
    <property type="entry name" value="Aldolase_TIM"/>
</dbReference>
<dbReference type="Gene3D" id="3.20.20.70">
    <property type="entry name" value="Aldolase class I"/>
    <property type="match status" value="1"/>
</dbReference>
<dbReference type="EC" id="4.2.1.10" evidence="4"/>
<comment type="function">
    <text evidence="4">Involved in the third step of the chorismate pathway, which leads to the biosynthesis of aromatic amino acids. Catalyzes the cis-dehydration of 3-dehydroquinate (DHQ) and introduces the first double bond of the aromatic ring to yield 3-dehydroshikimate.</text>
</comment>
<dbReference type="InterPro" id="IPR050146">
    <property type="entry name" value="Type-I_3-dehydroquinase"/>
</dbReference>
<comment type="caution">
    <text evidence="4">Lacks conserved residue(s) required for the propagation of feature annotation.</text>
</comment>
<dbReference type="GO" id="GO:0046279">
    <property type="term" value="P:3,4-dihydroxybenzoate biosynthetic process"/>
    <property type="evidence" value="ECO:0007669"/>
    <property type="project" value="UniProtKB-ARBA"/>
</dbReference>
<dbReference type="AlphaFoldDB" id="A0A2P7TZX5"/>
<keyword evidence="2 4" id="KW-0456">Lyase</keyword>
<dbReference type="UniPathway" id="UPA00053">
    <property type="reaction ID" value="UER00086"/>
</dbReference>
<keyword evidence="4" id="KW-0057">Aromatic amino acid biosynthesis</keyword>
<dbReference type="SUPFAM" id="SSF51569">
    <property type="entry name" value="Aldolase"/>
    <property type="match status" value="1"/>
</dbReference>
<dbReference type="NCBIfam" id="TIGR01093">
    <property type="entry name" value="aroD"/>
    <property type="match status" value="1"/>
</dbReference>
<dbReference type="PANTHER" id="PTHR43699">
    <property type="entry name" value="3-DEHYDROQUINATE DEHYDRATASE"/>
    <property type="match status" value="1"/>
</dbReference>